<protein>
    <submittedName>
        <fullName evidence="4">AAA family ATPase</fullName>
    </submittedName>
</protein>
<keyword evidence="2" id="KW-0067">ATP-binding</keyword>
<evidence type="ECO:0000313" key="4">
    <source>
        <dbReference type="EMBL" id="MBO2451907.1"/>
    </source>
</evidence>
<dbReference type="PRINTS" id="PR00038">
    <property type="entry name" value="HTHLUXR"/>
</dbReference>
<organism evidence="4 5">
    <name type="scientific">Actinomadura barringtoniae</name>
    <dbReference type="NCBI Taxonomy" id="1427535"/>
    <lineage>
        <taxon>Bacteria</taxon>
        <taxon>Bacillati</taxon>
        <taxon>Actinomycetota</taxon>
        <taxon>Actinomycetes</taxon>
        <taxon>Streptosporangiales</taxon>
        <taxon>Thermomonosporaceae</taxon>
        <taxon>Actinomadura</taxon>
    </lineage>
</organism>
<dbReference type="GO" id="GO:0003677">
    <property type="term" value="F:DNA binding"/>
    <property type="evidence" value="ECO:0007669"/>
    <property type="project" value="InterPro"/>
</dbReference>
<dbReference type="GO" id="GO:0004016">
    <property type="term" value="F:adenylate cyclase activity"/>
    <property type="evidence" value="ECO:0007669"/>
    <property type="project" value="TreeGrafter"/>
</dbReference>
<proteinExistence type="predicted"/>
<reference evidence="4" key="1">
    <citation type="submission" date="2021-03" db="EMBL/GenBank/DDBJ databases">
        <authorList>
            <person name="Kanchanasin P."/>
            <person name="Saeng-In P."/>
            <person name="Phongsopitanun W."/>
            <person name="Yuki M."/>
            <person name="Kudo T."/>
            <person name="Ohkuma M."/>
            <person name="Tanasupawat S."/>
        </authorList>
    </citation>
    <scope>NUCLEOTIDE SEQUENCE</scope>
    <source>
        <strain evidence="4">GKU 128</strain>
    </source>
</reference>
<dbReference type="Gene3D" id="3.40.50.300">
    <property type="entry name" value="P-loop containing nucleotide triphosphate hydrolases"/>
    <property type="match status" value="1"/>
</dbReference>
<dbReference type="InterPro" id="IPR041664">
    <property type="entry name" value="AAA_16"/>
</dbReference>
<dbReference type="Pfam" id="PF13191">
    <property type="entry name" value="AAA_16"/>
    <property type="match status" value="1"/>
</dbReference>
<sequence length="963" mass="103307">MSARTISPVLVGRPTELALLEDALRAAEQGTPGAVLVGGEAGVGKTRLTKEFGARARAGQARVLVGGCLELGADGLPFAPFTAALRELVREISVEGVAELLPGGSASGLSRLLPEFGEPDGDISSGQARARLFELVLTLLERLSEASPVVLVIEDAHWADQSTRELVTFLIRNLGGSTRLLIVITFRTDELTRSHPLRPLLTELDRAEHVHRIELARLRRDEVTELVASILGEEGPPQIVDEIFARSEGNPLFVEALLDAGSGAELPGSLRDLLLAAVQRLPEDTQEILRVASAGGARIEHDLLSAIAGLDEMTLTRGLRPAVAANVLVVEGDGYSFRHALIREAIHDDLLPGERTRLHARYAECLSDEVPGEARAVEVAHHWFMAHSTVKALVSAWDAIGATERSLAYAESLQMASRVLELWDEVPGAAERIGATHAEVLERAVKLASDSADSELGIKLATAALKEVSDPLRVARLLELRGQLAMQIARPESLVDLREAARIAPADPPNATRARVLATLAMHLDHYADPATDAESDAAAEEALAIAEEVGEPSVLIQINLRRSWLNMFRDDDVDAALALLETARVQAEEAKAYRAVLRAMINKSDVMEAYGMHEEAADAARRGLARAEEVGLSRTSGSVLTFNLVEPLISLGRWDEALTLLEQSLRHLQPSVYRGGLCFLAGDLAVARGDLSLAADYATAARGLIGHGTVAKAQDLFPVCRVEALILLARGKPAEAFETLRPVLEERGLRNSSRYGLPALIVAATACSETGDTEALEAVRTRTSQLRVYGPVEEAHHLTFEAEAARAEGRLDKPAWEAAARAWDALNRPYDLAQALYRQAEATAAGGDRDSVAPALQRAAQLADGLGVTPLLDRINDLARRTRVSLGGSDITAEAPRLGLTPREEEVLRLVAAGRSNREIAEGLFISVKTASVHVSNILAKLGVSSRGEAAAKAHGLHLFED</sequence>
<dbReference type="GO" id="GO:0005737">
    <property type="term" value="C:cytoplasm"/>
    <property type="evidence" value="ECO:0007669"/>
    <property type="project" value="TreeGrafter"/>
</dbReference>
<keyword evidence="1" id="KW-0547">Nucleotide-binding</keyword>
<dbReference type="InterPro" id="IPR000792">
    <property type="entry name" value="Tscrpt_reg_LuxR_C"/>
</dbReference>
<feature type="domain" description="HTH luxR-type" evidence="3">
    <location>
        <begin position="894"/>
        <end position="959"/>
    </location>
</feature>
<dbReference type="Proteomes" id="UP000669179">
    <property type="component" value="Unassembled WGS sequence"/>
</dbReference>
<dbReference type="Gene3D" id="1.25.40.10">
    <property type="entry name" value="Tetratricopeptide repeat domain"/>
    <property type="match status" value="1"/>
</dbReference>
<dbReference type="GO" id="GO:0006355">
    <property type="term" value="P:regulation of DNA-templated transcription"/>
    <property type="evidence" value="ECO:0007669"/>
    <property type="project" value="InterPro"/>
</dbReference>
<dbReference type="InterPro" id="IPR027417">
    <property type="entry name" value="P-loop_NTPase"/>
</dbReference>
<dbReference type="InterPro" id="IPR011990">
    <property type="entry name" value="TPR-like_helical_dom_sf"/>
</dbReference>
<dbReference type="PANTHER" id="PTHR16305:SF35">
    <property type="entry name" value="TRANSCRIPTIONAL ACTIVATOR DOMAIN"/>
    <property type="match status" value="1"/>
</dbReference>
<name>A0A939PGM1_9ACTN</name>
<dbReference type="SUPFAM" id="SSF52540">
    <property type="entry name" value="P-loop containing nucleoside triphosphate hydrolases"/>
    <property type="match status" value="1"/>
</dbReference>
<keyword evidence="5" id="KW-1185">Reference proteome</keyword>
<dbReference type="RefSeq" id="WP_208259797.1">
    <property type="nucleotide sequence ID" value="NZ_JAGEOJ010000014.1"/>
</dbReference>
<comment type="caution">
    <text evidence="4">The sequence shown here is derived from an EMBL/GenBank/DDBJ whole genome shotgun (WGS) entry which is preliminary data.</text>
</comment>
<dbReference type="InterPro" id="IPR036388">
    <property type="entry name" value="WH-like_DNA-bd_sf"/>
</dbReference>
<accession>A0A939PGM1</accession>
<evidence type="ECO:0000256" key="2">
    <source>
        <dbReference type="ARBA" id="ARBA00022840"/>
    </source>
</evidence>
<dbReference type="Gene3D" id="1.10.10.10">
    <property type="entry name" value="Winged helix-like DNA-binding domain superfamily/Winged helix DNA-binding domain"/>
    <property type="match status" value="1"/>
</dbReference>
<dbReference type="SUPFAM" id="SSF48452">
    <property type="entry name" value="TPR-like"/>
    <property type="match status" value="1"/>
</dbReference>
<evidence type="ECO:0000313" key="5">
    <source>
        <dbReference type="Proteomes" id="UP000669179"/>
    </source>
</evidence>
<gene>
    <name evidence="4" type="ORF">J4573_32805</name>
</gene>
<dbReference type="GO" id="GO:0005524">
    <property type="term" value="F:ATP binding"/>
    <property type="evidence" value="ECO:0007669"/>
    <property type="project" value="UniProtKB-KW"/>
</dbReference>
<evidence type="ECO:0000256" key="1">
    <source>
        <dbReference type="ARBA" id="ARBA00022741"/>
    </source>
</evidence>
<dbReference type="SMART" id="SM00421">
    <property type="entry name" value="HTH_LUXR"/>
    <property type="match status" value="1"/>
</dbReference>
<dbReference type="AlphaFoldDB" id="A0A939PGM1"/>
<dbReference type="SUPFAM" id="SSF46894">
    <property type="entry name" value="C-terminal effector domain of the bipartite response regulators"/>
    <property type="match status" value="1"/>
</dbReference>
<dbReference type="PROSITE" id="PS50043">
    <property type="entry name" value="HTH_LUXR_2"/>
    <property type="match status" value="1"/>
</dbReference>
<dbReference type="CDD" id="cd06170">
    <property type="entry name" value="LuxR_C_like"/>
    <property type="match status" value="1"/>
</dbReference>
<dbReference type="Pfam" id="PF00196">
    <property type="entry name" value="GerE"/>
    <property type="match status" value="1"/>
</dbReference>
<dbReference type="InterPro" id="IPR016032">
    <property type="entry name" value="Sig_transdc_resp-reg_C-effctor"/>
</dbReference>
<dbReference type="EMBL" id="JAGEOJ010000014">
    <property type="protein sequence ID" value="MBO2451907.1"/>
    <property type="molecule type" value="Genomic_DNA"/>
</dbReference>
<evidence type="ECO:0000259" key="3">
    <source>
        <dbReference type="PROSITE" id="PS50043"/>
    </source>
</evidence>
<dbReference type="PANTHER" id="PTHR16305">
    <property type="entry name" value="TESTICULAR SOLUBLE ADENYLYL CYCLASE"/>
    <property type="match status" value="1"/>
</dbReference>